<gene>
    <name evidence="1" type="ORF">F5148DRAFT_969355</name>
</gene>
<comment type="caution">
    <text evidence="1">The sequence shown here is derived from an EMBL/GenBank/DDBJ whole genome shotgun (WGS) entry which is preliminary data.</text>
</comment>
<evidence type="ECO:0000313" key="2">
    <source>
        <dbReference type="Proteomes" id="UP001207468"/>
    </source>
</evidence>
<protein>
    <submittedName>
        <fullName evidence="1">Uncharacterized protein</fullName>
    </submittedName>
</protein>
<accession>A0ACC0UP99</accession>
<keyword evidence="2" id="KW-1185">Reference proteome</keyword>
<proteinExistence type="predicted"/>
<organism evidence="1 2">
    <name type="scientific">Russula earlei</name>
    <dbReference type="NCBI Taxonomy" id="71964"/>
    <lineage>
        <taxon>Eukaryota</taxon>
        <taxon>Fungi</taxon>
        <taxon>Dikarya</taxon>
        <taxon>Basidiomycota</taxon>
        <taxon>Agaricomycotina</taxon>
        <taxon>Agaricomycetes</taxon>
        <taxon>Russulales</taxon>
        <taxon>Russulaceae</taxon>
        <taxon>Russula</taxon>
    </lineage>
</organism>
<feature type="non-terminal residue" evidence="1">
    <location>
        <position position="135"/>
    </location>
</feature>
<dbReference type="EMBL" id="JAGFNK010000001">
    <property type="protein sequence ID" value="KAI9513529.1"/>
    <property type="molecule type" value="Genomic_DNA"/>
</dbReference>
<feature type="non-terminal residue" evidence="1">
    <location>
        <position position="1"/>
    </location>
</feature>
<name>A0ACC0UP99_9AGAM</name>
<evidence type="ECO:0000313" key="1">
    <source>
        <dbReference type="EMBL" id="KAI9513529.1"/>
    </source>
</evidence>
<reference evidence="1" key="1">
    <citation type="submission" date="2021-03" db="EMBL/GenBank/DDBJ databases">
        <title>Evolutionary priming and transition to the ectomycorrhizal habit in an iconic lineage of mushroom-forming fungi: is preadaptation a requirement?</title>
        <authorList>
            <consortium name="DOE Joint Genome Institute"/>
            <person name="Looney B.P."/>
            <person name="Miyauchi S."/>
            <person name="Morin E."/>
            <person name="Drula E."/>
            <person name="Courty P.E."/>
            <person name="Chicoki N."/>
            <person name="Fauchery L."/>
            <person name="Kohler A."/>
            <person name="Kuo A."/>
            <person name="LaButti K."/>
            <person name="Pangilinan J."/>
            <person name="Lipzen A."/>
            <person name="Riley R."/>
            <person name="Andreopoulos W."/>
            <person name="He G."/>
            <person name="Johnson J."/>
            <person name="Barry K.W."/>
            <person name="Grigoriev I.V."/>
            <person name="Nagy L."/>
            <person name="Hibbett D."/>
            <person name="Henrissat B."/>
            <person name="Matheny P.B."/>
            <person name="Labbe J."/>
            <person name="Martin A.F."/>
        </authorList>
    </citation>
    <scope>NUCLEOTIDE SEQUENCE</scope>
    <source>
        <strain evidence="1">BPL698</strain>
    </source>
</reference>
<sequence length="135" mass="15747">HEDLIQHCLTKKDWRAIKMVTRWLKSFQSATTQMLATKKPMISSTHAIFCGLQAKIRDILHEEQGLSPWLIQGLSSAHLKLSEYYYKFDESPFYLWASFLDPCISYSALLDEFEGNEDLAPFLKVAKNKLHVYYK</sequence>
<dbReference type="Proteomes" id="UP001207468">
    <property type="component" value="Unassembled WGS sequence"/>
</dbReference>